<sequence>MIMKRQLNQLLSFTKRNYEIRNYANIFKANDVIDKSERSKRELPEMKNVLFGHLYSDNMLTIDWSKKNGWEKPIIHPMRPLQLHPGSKVFHYAPECFEGFKAYYQKSKGSISLFRPNLNVARFKESGERVCLPSFDDKELLKCIMKLIKIEKRWVPKEKKSSLYIRPTLIGTDQTLGINVSNNAKLYVIMCPVSAYYPTGFDPISLYADTFNVRAWKGGSGGFKIGANYASSVLPSYVATTKHNCQQILWLYGVDRQLTEVGTMNLFVYWINEEGEKELITPDIKDGIILPGIIRKSILEMTKRWKKFKVSEKNINMNQIIKALNENRIFEMFGSGTACVVSPIKKIKYENSDLTIPLNIKEALFRKIESQLFDIQYGNVKSDWNVHVCGA</sequence>
<dbReference type="NCBIfam" id="TIGR01123">
    <property type="entry name" value="ilvE_II"/>
    <property type="match status" value="1"/>
</dbReference>
<evidence type="ECO:0000256" key="5">
    <source>
        <dbReference type="ARBA" id="ARBA00022679"/>
    </source>
</evidence>
<comment type="caution">
    <text evidence="12">The sequence shown here is derived from an EMBL/GenBank/DDBJ whole genome shotgun (WGS) entry which is preliminary data.</text>
</comment>
<accession>A0A177AXJ3</accession>
<evidence type="ECO:0000256" key="1">
    <source>
        <dbReference type="ARBA" id="ARBA00001933"/>
    </source>
</evidence>
<evidence type="ECO:0000313" key="13">
    <source>
        <dbReference type="Proteomes" id="UP000078046"/>
    </source>
</evidence>
<organism evidence="12 13">
    <name type="scientific">Intoshia linei</name>
    <dbReference type="NCBI Taxonomy" id="1819745"/>
    <lineage>
        <taxon>Eukaryota</taxon>
        <taxon>Metazoa</taxon>
        <taxon>Spiralia</taxon>
        <taxon>Lophotrochozoa</taxon>
        <taxon>Mesozoa</taxon>
        <taxon>Orthonectida</taxon>
        <taxon>Rhopaluridae</taxon>
        <taxon>Intoshia</taxon>
    </lineage>
</organism>
<dbReference type="InterPro" id="IPR005786">
    <property type="entry name" value="B_amino_transII"/>
</dbReference>
<evidence type="ECO:0000256" key="7">
    <source>
        <dbReference type="ARBA" id="ARBA00023304"/>
    </source>
</evidence>
<keyword evidence="6 10" id="KW-0663">Pyridoxal phosphate</keyword>
<evidence type="ECO:0000256" key="10">
    <source>
        <dbReference type="RuleBase" id="RU004516"/>
    </source>
</evidence>
<dbReference type="InterPro" id="IPR043131">
    <property type="entry name" value="BCAT-like_N"/>
</dbReference>
<evidence type="ECO:0000256" key="2">
    <source>
        <dbReference type="ARBA" id="ARBA00009320"/>
    </source>
</evidence>
<dbReference type="InterPro" id="IPR018300">
    <property type="entry name" value="Aminotrans_IV_CS"/>
</dbReference>
<dbReference type="GO" id="GO:0052654">
    <property type="term" value="F:L-leucine-2-oxoglutarate transaminase activity"/>
    <property type="evidence" value="ECO:0007669"/>
    <property type="project" value="RHEA"/>
</dbReference>
<dbReference type="SUPFAM" id="SSF56752">
    <property type="entry name" value="D-aminoacid aminotransferase-like PLP-dependent enzymes"/>
    <property type="match status" value="1"/>
</dbReference>
<keyword evidence="5 11" id="KW-0808">Transferase</keyword>
<dbReference type="FunFam" id="3.30.470.10:FF:000002">
    <property type="entry name" value="Branched-chain-amino-acid aminotransferase"/>
    <property type="match status" value="1"/>
</dbReference>
<evidence type="ECO:0000256" key="9">
    <source>
        <dbReference type="RuleBase" id="RU004106"/>
    </source>
</evidence>
<dbReference type="PIRSF" id="PIRSF006468">
    <property type="entry name" value="BCAT1"/>
    <property type="match status" value="1"/>
</dbReference>
<comment type="cofactor">
    <cofactor evidence="1 10">
        <name>pyridoxal 5'-phosphate</name>
        <dbReference type="ChEBI" id="CHEBI:597326"/>
    </cofactor>
</comment>
<dbReference type="EMBL" id="LWCA01000847">
    <property type="protein sequence ID" value="OAF66719.1"/>
    <property type="molecule type" value="Genomic_DNA"/>
</dbReference>
<comment type="catalytic activity">
    <reaction evidence="11">
        <text>L-leucine + 2-oxoglutarate = 4-methyl-2-oxopentanoate + L-glutamate</text>
        <dbReference type="Rhea" id="RHEA:18321"/>
        <dbReference type="ChEBI" id="CHEBI:16810"/>
        <dbReference type="ChEBI" id="CHEBI:17865"/>
        <dbReference type="ChEBI" id="CHEBI:29985"/>
        <dbReference type="ChEBI" id="CHEBI:57427"/>
        <dbReference type="EC" id="2.6.1.42"/>
    </reaction>
</comment>
<keyword evidence="13" id="KW-1185">Reference proteome</keyword>
<dbReference type="Pfam" id="PF01063">
    <property type="entry name" value="Aminotran_4"/>
    <property type="match status" value="1"/>
</dbReference>
<dbReference type="PANTHER" id="PTHR11825:SF44">
    <property type="entry name" value="BRANCHED-CHAIN-AMINO-ACID AMINOTRANSFERASE"/>
    <property type="match status" value="1"/>
</dbReference>
<dbReference type="PANTHER" id="PTHR11825">
    <property type="entry name" value="SUBGROUP IIII AMINOTRANSFERASE"/>
    <property type="match status" value="1"/>
</dbReference>
<dbReference type="AlphaFoldDB" id="A0A177AXJ3"/>
<comment type="catalytic activity">
    <reaction evidence="11">
        <text>L-isoleucine + 2-oxoglutarate = (S)-3-methyl-2-oxopentanoate + L-glutamate</text>
        <dbReference type="Rhea" id="RHEA:24801"/>
        <dbReference type="ChEBI" id="CHEBI:16810"/>
        <dbReference type="ChEBI" id="CHEBI:29985"/>
        <dbReference type="ChEBI" id="CHEBI:35146"/>
        <dbReference type="ChEBI" id="CHEBI:58045"/>
        <dbReference type="EC" id="2.6.1.42"/>
    </reaction>
</comment>
<dbReference type="InterPro" id="IPR033939">
    <property type="entry name" value="BCAT_family"/>
</dbReference>
<dbReference type="NCBIfam" id="NF009897">
    <property type="entry name" value="PRK13357.1"/>
    <property type="match status" value="1"/>
</dbReference>
<keyword evidence="3 11" id="KW-0032">Aminotransferase</keyword>
<gene>
    <name evidence="12" type="ORF">A3Q56_05560</name>
</gene>
<dbReference type="GO" id="GO:0009099">
    <property type="term" value="P:L-valine biosynthetic process"/>
    <property type="evidence" value="ECO:0007669"/>
    <property type="project" value="TreeGrafter"/>
</dbReference>
<dbReference type="InterPro" id="IPR043132">
    <property type="entry name" value="BCAT-like_C"/>
</dbReference>
<dbReference type="Gene3D" id="3.20.10.10">
    <property type="entry name" value="D-amino Acid Aminotransferase, subunit A, domain 2"/>
    <property type="match status" value="1"/>
</dbReference>
<evidence type="ECO:0000256" key="11">
    <source>
        <dbReference type="RuleBase" id="RU004517"/>
    </source>
</evidence>
<dbReference type="InterPro" id="IPR001544">
    <property type="entry name" value="Aminotrans_IV"/>
</dbReference>
<dbReference type="PROSITE" id="PS00770">
    <property type="entry name" value="AA_TRANSFER_CLASS_4"/>
    <property type="match status" value="1"/>
</dbReference>
<proteinExistence type="inferred from homology"/>
<comment type="similarity">
    <text evidence="2 9">Belongs to the class-IV pyridoxal-phosphate-dependent aminotransferase family.</text>
</comment>
<dbReference type="GO" id="GO:0005739">
    <property type="term" value="C:mitochondrion"/>
    <property type="evidence" value="ECO:0007669"/>
    <property type="project" value="TreeGrafter"/>
</dbReference>
<evidence type="ECO:0000256" key="4">
    <source>
        <dbReference type="ARBA" id="ARBA00022605"/>
    </source>
</evidence>
<reference evidence="12 13" key="1">
    <citation type="submission" date="2016-04" db="EMBL/GenBank/DDBJ databases">
        <title>The genome of Intoshia linei affirms orthonectids as highly simplified spiralians.</title>
        <authorList>
            <person name="Mikhailov K.V."/>
            <person name="Slusarev G.S."/>
            <person name="Nikitin M.A."/>
            <person name="Logacheva M.D."/>
            <person name="Penin A."/>
            <person name="Aleoshin V."/>
            <person name="Panchin Y.V."/>
        </authorList>
    </citation>
    <scope>NUCLEOTIDE SEQUENCE [LARGE SCALE GENOMIC DNA]</scope>
    <source>
        <strain evidence="12">Intl2013</strain>
        <tissue evidence="12">Whole animal</tissue>
    </source>
</reference>
<evidence type="ECO:0000256" key="8">
    <source>
        <dbReference type="PIRSR" id="PIRSR006468-1"/>
    </source>
</evidence>
<dbReference type="GO" id="GO:0052656">
    <property type="term" value="F:L-isoleucine-2-oxoglutarate transaminase activity"/>
    <property type="evidence" value="ECO:0007669"/>
    <property type="project" value="RHEA"/>
</dbReference>
<feature type="modified residue" description="N6-(pyridoxal phosphate)lysine" evidence="8">
    <location>
        <position position="224"/>
    </location>
</feature>
<evidence type="ECO:0000256" key="3">
    <source>
        <dbReference type="ARBA" id="ARBA00022576"/>
    </source>
</evidence>
<comment type="catalytic activity">
    <reaction evidence="11">
        <text>L-valine + 2-oxoglutarate = 3-methyl-2-oxobutanoate + L-glutamate</text>
        <dbReference type="Rhea" id="RHEA:24813"/>
        <dbReference type="ChEBI" id="CHEBI:11851"/>
        <dbReference type="ChEBI" id="CHEBI:16810"/>
        <dbReference type="ChEBI" id="CHEBI:29985"/>
        <dbReference type="ChEBI" id="CHEBI:57762"/>
        <dbReference type="EC" id="2.6.1.42"/>
    </reaction>
</comment>
<keyword evidence="7 11" id="KW-0100">Branched-chain amino acid biosynthesis</keyword>
<dbReference type="CDD" id="cd01557">
    <property type="entry name" value="BCAT_beta_family"/>
    <property type="match status" value="1"/>
</dbReference>
<name>A0A177AXJ3_9BILA</name>
<keyword evidence="4 11" id="KW-0028">Amino-acid biosynthesis</keyword>
<dbReference type="InterPro" id="IPR036038">
    <property type="entry name" value="Aminotransferase-like"/>
</dbReference>
<dbReference type="GO" id="GO:0009098">
    <property type="term" value="P:L-leucine biosynthetic process"/>
    <property type="evidence" value="ECO:0007669"/>
    <property type="project" value="TreeGrafter"/>
</dbReference>
<evidence type="ECO:0000256" key="6">
    <source>
        <dbReference type="ARBA" id="ARBA00022898"/>
    </source>
</evidence>
<dbReference type="EC" id="2.6.1.42" evidence="11"/>
<dbReference type="Gene3D" id="3.30.470.10">
    <property type="match status" value="1"/>
</dbReference>
<dbReference type="Proteomes" id="UP000078046">
    <property type="component" value="Unassembled WGS sequence"/>
</dbReference>
<dbReference type="GO" id="GO:0052655">
    <property type="term" value="F:L-valine-2-oxoglutarate transaminase activity"/>
    <property type="evidence" value="ECO:0007669"/>
    <property type="project" value="RHEA"/>
</dbReference>
<evidence type="ECO:0000313" key="12">
    <source>
        <dbReference type="EMBL" id="OAF66719.1"/>
    </source>
</evidence>
<protein>
    <recommendedName>
        <fullName evidence="11">Branched-chain-amino-acid aminotransferase</fullName>
        <ecNumber evidence="11">2.6.1.42</ecNumber>
    </recommendedName>
</protein>
<dbReference type="OrthoDB" id="1732691at2759"/>